<reference evidence="11 12" key="1">
    <citation type="submission" date="2022-12" db="EMBL/GenBank/DDBJ databases">
        <title>Chromosome-level genome assembly of true bugs.</title>
        <authorList>
            <person name="Ma L."/>
            <person name="Li H."/>
        </authorList>
    </citation>
    <scope>NUCLEOTIDE SEQUENCE [LARGE SCALE GENOMIC DNA]</scope>
    <source>
        <strain evidence="11">Lab_2022b</strain>
    </source>
</reference>
<evidence type="ECO:0000256" key="9">
    <source>
        <dbReference type="ARBA" id="ARBA00023224"/>
    </source>
</evidence>
<dbReference type="PANTHER" id="PTHR21137:SF35">
    <property type="entry name" value="ODORANT RECEPTOR 19A-RELATED"/>
    <property type="match status" value="1"/>
</dbReference>
<organism evidence="11 12">
    <name type="scientific">Rhynocoris fuscipes</name>
    <dbReference type="NCBI Taxonomy" id="488301"/>
    <lineage>
        <taxon>Eukaryota</taxon>
        <taxon>Metazoa</taxon>
        <taxon>Ecdysozoa</taxon>
        <taxon>Arthropoda</taxon>
        <taxon>Hexapoda</taxon>
        <taxon>Insecta</taxon>
        <taxon>Pterygota</taxon>
        <taxon>Neoptera</taxon>
        <taxon>Paraneoptera</taxon>
        <taxon>Hemiptera</taxon>
        <taxon>Heteroptera</taxon>
        <taxon>Panheteroptera</taxon>
        <taxon>Cimicomorpha</taxon>
        <taxon>Reduviidae</taxon>
        <taxon>Harpactorinae</taxon>
        <taxon>Harpactorini</taxon>
        <taxon>Rhynocoris</taxon>
    </lineage>
</organism>
<keyword evidence="5" id="KW-0552">Olfaction</keyword>
<keyword evidence="9" id="KW-0807">Transducer</keyword>
<evidence type="ECO:0000256" key="4">
    <source>
        <dbReference type="ARBA" id="ARBA00022692"/>
    </source>
</evidence>
<dbReference type="GO" id="GO:0004984">
    <property type="term" value="F:olfactory receptor activity"/>
    <property type="evidence" value="ECO:0007669"/>
    <property type="project" value="InterPro"/>
</dbReference>
<dbReference type="GO" id="GO:0007165">
    <property type="term" value="P:signal transduction"/>
    <property type="evidence" value="ECO:0007669"/>
    <property type="project" value="UniProtKB-KW"/>
</dbReference>
<feature type="transmembrane region" description="Helical" evidence="10">
    <location>
        <begin position="21"/>
        <end position="42"/>
    </location>
</feature>
<comment type="caution">
    <text evidence="11">The sequence shown here is derived from an EMBL/GenBank/DDBJ whole genome shotgun (WGS) entry which is preliminary data.</text>
</comment>
<proteinExistence type="predicted"/>
<evidence type="ECO:0000256" key="1">
    <source>
        <dbReference type="ARBA" id="ARBA00004651"/>
    </source>
</evidence>
<keyword evidence="12" id="KW-1185">Reference proteome</keyword>
<accession>A0AAW1CM15</accession>
<gene>
    <name evidence="11" type="ORF">O3M35_002582</name>
</gene>
<evidence type="ECO:0000313" key="11">
    <source>
        <dbReference type="EMBL" id="KAK9499561.1"/>
    </source>
</evidence>
<keyword evidence="6 10" id="KW-1133">Transmembrane helix</keyword>
<protein>
    <submittedName>
        <fullName evidence="11">Uncharacterized protein</fullName>
    </submittedName>
</protein>
<dbReference type="GO" id="GO:0005886">
    <property type="term" value="C:plasma membrane"/>
    <property type="evidence" value="ECO:0007669"/>
    <property type="project" value="UniProtKB-SubCell"/>
</dbReference>
<dbReference type="AlphaFoldDB" id="A0AAW1CM15"/>
<keyword evidence="8" id="KW-0675">Receptor</keyword>
<evidence type="ECO:0000256" key="8">
    <source>
        <dbReference type="ARBA" id="ARBA00023170"/>
    </source>
</evidence>
<dbReference type="Proteomes" id="UP001461498">
    <property type="component" value="Unassembled WGS sequence"/>
</dbReference>
<evidence type="ECO:0000256" key="10">
    <source>
        <dbReference type="SAM" id="Phobius"/>
    </source>
</evidence>
<sequence>MLMHEESSHLISKAENEGRKILAGVFYGVAGYGILGFILNTLRELITNFRKKYLIMKIWIPWSRENNWMHVLANAVITIMSTSSLTIFVGYVYLQITFTLYVTTYIKTLQNNVINKGIRNEVYEQHKFILQLITDYNEILSGGFYMETLATPLVPCGVAFALLRAIEKREFGEAIDKCIKAIIGITVTVIACYTGQTITDELEKLHEATYMSNWYKEEPKFRKDWLLMMTRTTNQTTLNYRLFIKFDHVTLATKNQLIHFGLILDKIIQ</sequence>
<evidence type="ECO:0000256" key="7">
    <source>
        <dbReference type="ARBA" id="ARBA00023136"/>
    </source>
</evidence>
<evidence type="ECO:0000256" key="5">
    <source>
        <dbReference type="ARBA" id="ARBA00022725"/>
    </source>
</evidence>
<keyword evidence="3" id="KW-0716">Sensory transduction</keyword>
<evidence type="ECO:0000256" key="2">
    <source>
        <dbReference type="ARBA" id="ARBA00022475"/>
    </source>
</evidence>
<dbReference type="EMBL" id="JAPXFL010000011">
    <property type="protein sequence ID" value="KAK9499561.1"/>
    <property type="molecule type" value="Genomic_DNA"/>
</dbReference>
<keyword evidence="7 10" id="KW-0472">Membrane</keyword>
<dbReference type="InterPro" id="IPR004117">
    <property type="entry name" value="7tm6_olfct_rcpt"/>
</dbReference>
<feature type="transmembrane region" description="Helical" evidence="10">
    <location>
        <begin position="71"/>
        <end position="94"/>
    </location>
</feature>
<name>A0AAW1CM15_9HEMI</name>
<comment type="subcellular location">
    <subcellularLocation>
        <location evidence="1">Cell membrane</location>
        <topology evidence="1">Multi-pass membrane protein</topology>
    </subcellularLocation>
</comment>
<keyword evidence="2" id="KW-1003">Cell membrane</keyword>
<evidence type="ECO:0000313" key="12">
    <source>
        <dbReference type="Proteomes" id="UP001461498"/>
    </source>
</evidence>
<evidence type="ECO:0000256" key="6">
    <source>
        <dbReference type="ARBA" id="ARBA00022989"/>
    </source>
</evidence>
<dbReference type="Pfam" id="PF02949">
    <property type="entry name" value="7tm_6"/>
    <property type="match status" value="1"/>
</dbReference>
<keyword evidence="4 10" id="KW-0812">Transmembrane</keyword>
<evidence type="ECO:0000256" key="3">
    <source>
        <dbReference type="ARBA" id="ARBA00022606"/>
    </source>
</evidence>
<dbReference type="GO" id="GO:0005549">
    <property type="term" value="F:odorant binding"/>
    <property type="evidence" value="ECO:0007669"/>
    <property type="project" value="InterPro"/>
</dbReference>
<dbReference type="PANTHER" id="PTHR21137">
    <property type="entry name" value="ODORANT RECEPTOR"/>
    <property type="match status" value="1"/>
</dbReference>